<evidence type="ECO:0000313" key="3">
    <source>
        <dbReference type="Proteomes" id="UP000199497"/>
    </source>
</evidence>
<dbReference type="Gene3D" id="1.10.287.1060">
    <property type="entry name" value="ESAT-6-like"/>
    <property type="match status" value="1"/>
</dbReference>
<feature type="region of interest" description="Disordered" evidence="1">
    <location>
        <begin position="1"/>
        <end position="26"/>
    </location>
</feature>
<evidence type="ECO:0000256" key="1">
    <source>
        <dbReference type="SAM" id="MobiDB-lite"/>
    </source>
</evidence>
<dbReference type="SUPFAM" id="SSF140453">
    <property type="entry name" value="EsxAB dimer-like"/>
    <property type="match status" value="1"/>
</dbReference>
<protein>
    <submittedName>
        <fullName evidence="2">Uncharacterized conserved protein YukE</fullName>
    </submittedName>
</protein>
<dbReference type="STRING" id="405564.SAMN04487905_10196"/>
<sequence>MTGFHSDPRKLTEHAGEFPEHAERARRISDELRTALDATAGCWGADEAGSRFAELHLPGTERALSELEHLPDGLEEMGKNLAEMAETYRLADESAAERLDGTDTEPGRG</sequence>
<proteinExistence type="predicted"/>
<evidence type="ECO:0000313" key="2">
    <source>
        <dbReference type="EMBL" id="SDO90833.1"/>
    </source>
</evidence>
<dbReference type="AlphaFoldDB" id="A0A1H0NDX6"/>
<dbReference type="OrthoDB" id="4562539at2"/>
<dbReference type="InterPro" id="IPR036689">
    <property type="entry name" value="ESAT-6-like_sf"/>
</dbReference>
<accession>A0A1H0NDX6</accession>
<reference evidence="3" key="1">
    <citation type="submission" date="2016-10" db="EMBL/GenBank/DDBJ databases">
        <authorList>
            <person name="Varghese N."/>
            <person name="Submissions S."/>
        </authorList>
    </citation>
    <scope>NUCLEOTIDE SEQUENCE [LARGE SCALE GENOMIC DNA]</scope>
    <source>
        <strain evidence="3">DSM 46732</strain>
    </source>
</reference>
<gene>
    <name evidence="2" type="ORF">SAMN04487905_10196</name>
</gene>
<dbReference type="RefSeq" id="WP_092596105.1">
    <property type="nucleotide sequence ID" value="NZ_FNJR01000001.1"/>
</dbReference>
<organism evidence="2 3">
    <name type="scientific">Actinopolyspora xinjiangensis</name>
    <dbReference type="NCBI Taxonomy" id="405564"/>
    <lineage>
        <taxon>Bacteria</taxon>
        <taxon>Bacillati</taxon>
        <taxon>Actinomycetota</taxon>
        <taxon>Actinomycetes</taxon>
        <taxon>Actinopolysporales</taxon>
        <taxon>Actinopolysporaceae</taxon>
        <taxon>Actinopolyspora</taxon>
    </lineage>
</organism>
<dbReference type="Proteomes" id="UP000199497">
    <property type="component" value="Unassembled WGS sequence"/>
</dbReference>
<dbReference type="EMBL" id="FNJR01000001">
    <property type="protein sequence ID" value="SDO90833.1"/>
    <property type="molecule type" value="Genomic_DNA"/>
</dbReference>
<name>A0A1H0NDX6_9ACTN</name>
<keyword evidence="3" id="KW-1185">Reference proteome</keyword>